<dbReference type="InterPro" id="IPR011335">
    <property type="entry name" value="Restrct_endonuc-II-like"/>
</dbReference>
<dbReference type="CDD" id="cd06260">
    <property type="entry name" value="DUF820-like"/>
    <property type="match status" value="1"/>
</dbReference>
<dbReference type="InterPro" id="IPR008538">
    <property type="entry name" value="Uma2"/>
</dbReference>
<sequence length="189" mass="21316">MLTRTKQWTVDDYHRMIAAGILTASDRVELLDGQIIEMNPHLPPHAATTQRAFRYLDRLLEPIAYVRMQLPITLSPKSEPEPDIAVVRIDPNEYGDRHPGPEEFFLIIEVADSTLLSDRQQKALINAKADIPDYWILDVNTRQILVFRDPAENGHRHQATFAANTTLAPVAFPDVAIPLNQLFSPSEAA</sequence>
<protein>
    <submittedName>
        <fullName evidence="2">Uma2 family endonuclease</fullName>
    </submittedName>
</protein>
<dbReference type="InterPro" id="IPR012296">
    <property type="entry name" value="Nuclease_put_TT1808"/>
</dbReference>
<dbReference type="PANTHER" id="PTHR35400:SF1">
    <property type="entry name" value="SLR1083 PROTEIN"/>
    <property type="match status" value="1"/>
</dbReference>
<feature type="domain" description="Putative restriction endonuclease" evidence="1">
    <location>
        <begin position="11"/>
        <end position="179"/>
    </location>
</feature>
<evidence type="ECO:0000313" key="2">
    <source>
        <dbReference type="EMBL" id="WNZ25946.1"/>
    </source>
</evidence>
<evidence type="ECO:0000259" key="1">
    <source>
        <dbReference type="Pfam" id="PF05685"/>
    </source>
</evidence>
<dbReference type="PANTHER" id="PTHR35400">
    <property type="entry name" value="SLR1083 PROTEIN"/>
    <property type="match status" value="1"/>
</dbReference>
<keyword evidence="2" id="KW-0255">Endonuclease</keyword>
<dbReference type="EMBL" id="CP053586">
    <property type="protein sequence ID" value="WNZ25946.1"/>
    <property type="molecule type" value="Genomic_DNA"/>
</dbReference>
<dbReference type="Gene3D" id="3.90.1570.10">
    <property type="entry name" value="tt1808, chain A"/>
    <property type="match status" value="1"/>
</dbReference>
<accession>A0AA96WPC7</accession>
<proteinExistence type="predicted"/>
<dbReference type="RefSeq" id="WP_316432142.1">
    <property type="nucleotide sequence ID" value="NZ_CP053586.1"/>
</dbReference>
<name>A0AA96WPC7_9CYAN</name>
<keyword evidence="2" id="KW-0540">Nuclease</keyword>
<dbReference type="AlphaFoldDB" id="A0AA96WPC7"/>
<gene>
    <name evidence="2" type="ORF">HJG54_26040</name>
</gene>
<reference evidence="2" key="1">
    <citation type="submission" date="2020-05" db="EMBL/GenBank/DDBJ databases">
        <authorList>
            <person name="Zhu T."/>
            <person name="Keshari N."/>
            <person name="Lu X."/>
        </authorList>
    </citation>
    <scope>NUCLEOTIDE SEQUENCE</scope>
    <source>
        <strain evidence="2">NK1-12</strain>
    </source>
</reference>
<dbReference type="SUPFAM" id="SSF52980">
    <property type="entry name" value="Restriction endonuclease-like"/>
    <property type="match status" value="1"/>
</dbReference>
<dbReference type="GO" id="GO:0004519">
    <property type="term" value="F:endonuclease activity"/>
    <property type="evidence" value="ECO:0007669"/>
    <property type="project" value="UniProtKB-KW"/>
</dbReference>
<keyword evidence="2" id="KW-0378">Hydrolase</keyword>
<organism evidence="2">
    <name type="scientific">Leptolyngbya sp. NK1-12</name>
    <dbReference type="NCBI Taxonomy" id="2547451"/>
    <lineage>
        <taxon>Bacteria</taxon>
        <taxon>Bacillati</taxon>
        <taxon>Cyanobacteriota</taxon>
        <taxon>Cyanophyceae</taxon>
        <taxon>Leptolyngbyales</taxon>
        <taxon>Leptolyngbyaceae</taxon>
        <taxon>Leptolyngbya group</taxon>
        <taxon>Leptolyngbya</taxon>
    </lineage>
</organism>
<dbReference type="Pfam" id="PF05685">
    <property type="entry name" value="Uma2"/>
    <property type="match status" value="1"/>
</dbReference>